<accession>A0A9D4LWX3</accession>
<proteinExistence type="predicted"/>
<reference evidence="1" key="1">
    <citation type="journal article" date="2019" name="bioRxiv">
        <title>The Genome of the Zebra Mussel, Dreissena polymorpha: A Resource for Invasive Species Research.</title>
        <authorList>
            <person name="McCartney M.A."/>
            <person name="Auch B."/>
            <person name="Kono T."/>
            <person name="Mallez S."/>
            <person name="Zhang Y."/>
            <person name="Obille A."/>
            <person name="Becker A."/>
            <person name="Abrahante J.E."/>
            <person name="Garbe J."/>
            <person name="Badalamenti J.P."/>
            <person name="Herman A."/>
            <person name="Mangelson H."/>
            <person name="Liachko I."/>
            <person name="Sullivan S."/>
            <person name="Sone E.D."/>
            <person name="Koren S."/>
            <person name="Silverstein K.A.T."/>
            <person name="Beckman K.B."/>
            <person name="Gohl D.M."/>
        </authorList>
    </citation>
    <scope>NUCLEOTIDE SEQUENCE</scope>
    <source>
        <strain evidence="1">Duluth1</strain>
        <tissue evidence="1">Whole animal</tissue>
    </source>
</reference>
<comment type="caution">
    <text evidence="1">The sequence shown here is derived from an EMBL/GenBank/DDBJ whole genome shotgun (WGS) entry which is preliminary data.</text>
</comment>
<dbReference type="EMBL" id="JAIWYP010000002">
    <property type="protein sequence ID" value="KAH3866228.1"/>
    <property type="molecule type" value="Genomic_DNA"/>
</dbReference>
<gene>
    <name evidence="1" type="ORF">DPMN_029287</name>
</gene>
<keyword evidence="2" id="KW-1185">Reference proteome</keyword>
<evidence type="ECO:0000313" key="2">
    <source>
        <dbReference type="Proteomes" id="UP000828390"/>
    </source>
</evidence>
<reference evidence="1" key="2">
    <citation type="submission" date="2020-11" db="EMBL/GenBank/DDBJ databases">
        <authorList>
            <person name="McCartney M.A."/>
            <person name="Auch B."/>
            <person name="Kono T."/>
            <person name="Mallez S."/>
            <person name="Becker A."/>
            <person name="Gohl D.M."/>
            <person name="Silverstein K.A.T."/>
            <person name="Koren S."/>
            <person name="Bechman K.B."/>
            <person name="Herman A."/>
            <person name="Abrahante J.E."/>
            <person name="Garbe J."/>
        </authorList>
    </citation>
    <scope>NUCLEOTIDE SEQUENCE</scope>
    <source>
        <strain evidence="1">Duluth1</strain>
        <tissue evidence="1">Whole animal</tissue>
    </source>
</reference>
<dbReference type="Proteomes" id="UP000828390">
    <property type="component" value="Unassembled WGS sequence"/>
</dbReference>
<protein>
    <submittedName>
        <fullName evidence="1">Uncharacterized protein</fullName>
    </submittedName>
</protein>
<sequence length="107" mass="12263">MCTFTLFSDIAVMKKEKTLKRTTQQYGKTLPKDSLPTKEALMDLHANLLMATQHTGQYCSAVHMLHKFRLQETQTEPNTFMTLPDFLPNNSEELAYSHETVVESLLL</sequence>
<evidence type="ECO:0000313" key="1">
    <source>
        <dbReference type="EMBL" id="KAH3866228.1"/>
    </source>
</evidence>
<name>A0A9D4LWX3_DREPO</name>
<organism evidence="1 2">
    <name type="scientific">Dreissena polymorpha</name>
    <name type="common">Zebra mussel</name>
    <name type="synonym">Mytilus polymorpha</name>
    <dbReference type="NCBI Taxonomy" id="45954"/>
    <lineage>
        <taxon>Eukaryota</taxon>
        <taxon>Metazoa</taxon>
        <taxon>Spiralia</taxon>
        <taxon>Lophotrochozoa</taxon>
        <taxon>Mollusca</taxon>
        <taxon>Bivalvia</taxon>
        <taxon>Autobranchia</taxon>
        <taxon>Heteroconchia</taxon>
        <taxon>Euheterodonta</taxon>
        <taxon>Imparidentia</taxon>
        <taxon>Neoheterodontei</taxon>
        <taxon>Myida</taxon>
        <taxon>Dreissenoidea</taxon>
        <taxon>Dreissenidae</taxon>
        <taxon>Dreissena</taxon>
    </lineage>
</organism>
<dbReference type="AlphaFoldDB" id="A0A9D4LWX3"/>